<evidence type="ECO:0000313" key="2">
    <source>
        <dbReference type="EMBL" id="VTZ63424.1"/>
    </source>
</evidence>
<evidence type="ECO:0000256" key="1">
    <source>
        <dbReference type="SAM" id="Phobius"/>
    </source>
</evidence>
<feature type="transmembrane region" description="Helical" evidence="1">
    <location>
        <begin position="21"/>
        <end position="44"/>
    </location>
</feature>
<proteinExistence type="predicted"/>
<dbReference type="Proteomes" id="UP000507954">
    <property type="component" value="Unassembled WGS sequence"/>
</dbReference>
<dbReference type="Pfam" id="PF06823">
    <property type="entry name" value="DUF1236"/>
    <property type="match status" value="1"/>
</dbReference>
<keyword evidence="1" id="KW-1133">Transmembrane helix</keyword>
<dbReference type="AlphaFoldDB" id="A0A508X106"/>
<gene>
    <name evidence="2" type="ORF">EMEDMD4_50101</name>
</gene>
<organism evidence="2">
    <name type="scientific">Sinorhizobium medicae</name>
    <dbReference type="NCBI Taxonomy" id="110321"/>
    <lineage>
        <taxon>Bacteria</taxon>
        <taxon>Pseudomonadati</taxon>
        <taxon>Pseudomonadota</taxon>
        <taxon>Alphaproteobacteria</taxon>
        <taxon>Hyphomicrobiales</taxon>
        <taxon>Rhizobiaceae</taxon>
        <taxon>Sinorhizobium/Ensifer group</taxon>
        <taxon>Sinorhizobium</taxon>
    </lineage>
</organism>
<protein>
    <recommendedName>
        <fullName evidence="3">DUF1236 domain-containing protein</fullName>
    </recommendedName>
</protein>
<reference evidence="2" key="1">
    <citation type="submission" date="2019-06" db="EMBL/GenBank/DDBJ databases">
        <authorList>
            <person name="Le Quere A."/>
            <person name="Colella S."/>
        </authorList>
    </citation>
    <scope>NUCLEOTIDE SEQUENCE</scope>
    <source>
        <strain evidence="2">EmedicaeMD41</strain>
    </source>
</reference>
<accession>A0A508X106</accession>
<dbReference type="EMBL" id="CABFNB010000117">
    <property type="protein sequence ID" value="VTZ63424.1"/>
    <property type="molecule type" value="Genomic_DNA"/>
</dbReference>
<keyword evidence="1" id="KW-0472">Membrane</keyword>
<evidence type="ECO:0008006" key="3">
    <source>
        <dbReference type="Google" id="ProtNLM"/>
    </source>
</evidence>
<sequence length="148" mass="15686">MAPIGRNKACSRRFLHLKGYVAGEALMTVFLVKSSVALSLAVFLTAAPAEAQSTIEIGAAETAAVAIAGPDAGATIDPPPKGVIEYVELQPLPQRPLVLQEQIAVGKPVPETVFLNTVPADRRYGFAVVNKKRVIADVKSRTVVQLVQ</sequence>
<dbReference type="InterPro" id="IPR009642">
    <property type="entry name" value="DUF1236"/>
</dbReference>
<keyword evidence="1" id="KW-0812">Transmembrane</keyword>
<name>A0A508X106_9HYPH</name>